<dbReference type="PANTHER" id="PTHR43133">
    <property type="entry name" value="RNA POLYMERASE ECF-TYPE SIGMA FACTO"/>
    <property type="match status" value="1"/>
</dbReference>
<dbReference type="GO" id="GO:0003677">
    <property type="term" value="F:DNA binding"/>
    <property type="evidence" value="ECO:0007669"/>
    <property type="project" value="UniProtKB-KW"/>
</dbReference>
<dbReference type="PANTHER" id="PTHR43133:SF8">
    <property type="entry name" value="RNA POLYMERASE SIGMA FACTOR HI_1459-RELATED"/>
    <property type="match status" value="1"/>
</dbReference>
<keyword evidence="9" id="KW-1185">Reference proteome</keyword>
<keyword evidence="5" id="KW-0804">Transcription</keyword>
<dbReference type="PATRIC" id="fig|1348657.5.peg.3578"/>
<dbReference type="InterPro" id="IPR039425">
    <property type="entry name" value="RNA_pol_sigma-70-like"/>
</dbReference>
<comment type="similarity">
    <text evidence="1">Belongs to the sigma-70 factor family. ECF subfamily.</text>
</comment>
<dbReference type="EMBL" id="ATJV01000114">
    <property type="protein sequence ID" value="EPZ13854.1"/>
    <property type="molecule type" value="Genomic_DNA"/>
</dbReference>
<dbReference type="InterPro" id="IPR036388">
    <property type="entry name" value="WH-like_DNA-bd_sf"/>
</dbReference>
<dbReference type="AlphaFoldDB" id="T0ALW5"/>
<feature type="domain" description="RNA polymerase sigma factor 70 region 4 type 2" evidence="7">
    <location>
        <begin position="94"/>
        <end position="145"/>
    </location>
</feature>
<dbReference type="GO" id="GO:0006352">
    <property type="term" value="P:DNA-templated transcription initiation"/>
    <property type="evidence" value="ECO:0007669"/>
    <property type="project" value="InterPro"/>
</dbReference>
<dbReference type="eggNOG" id="COG1595">
    <property type="taxonomic scope" value="Bacteria"/>
</dbReference>
<evidence type="ECO:0000259" key="7">
    <source>
        <dbReference type="Pfam" id="PF08281"/>
    </source>
</evidence>
<evidence type="ECO:0000256" key="1">
    <source>
        <dbReference type="ARBA" id="ARBA00010641"/>
    </source>
</evidence>
<gene>
    <name evidence="8" type="ORF">M622_07735</name>
</gene>
<dbReference type="InterPro" id="IPR013325">
    <property type="entry name" value="RNA_pol_sigma_r2"/>
</dbReference>
<reference evidence="8 9" key="1">
    <citation type="submission" date="2013-06" db="EMBL/GenBank/DDBJ databases">
        <title>Draft genome sequence of Thauera terpenica.</title>
        <authorList>
            <person name="Liu B."/>
            <person name="Frostegard A.H."/>
            <person name="Shapleigh J.P."/>
        </authorList>
    </citation>
    <scope>NUCLEOTIDE SEQUENCE [LARGE SCALE GENOMIC DNA]</scope>
    <source>
        <strain evidence="8 9">58Eu</strain>
    </source>
</reference>
<keyword evidence="2" id="KW-0805">Transcription regulation</keyword>
<evidence type="ECO:0000256" key="3">
    <source>
        <dbReference type="ARBA" id="ARBA00023082"/>
    </source>
</evidence>
<evidence type="ECO:0000313" key="8">
    <source>
        <dbReference type="EMBL" id="EPZ13854.1"/>
    </source>
</evidence>
<dbReference type="Gene3D" id="1.10.10.10">
    <property type="entry name" value="Winged helix-like DNA-binding domain superfamily/Winged helix DNA-binding domain"/>
    <property type="match status" value="1"/>
</dbReference>
<dbReference type="STRING" id="1348657.M622_07735"/>
<dbReference type="Pfam" id="PF08281">
    <property type="entry name" value="Sigma70_r4_2"/>
    <property type="match status" value="1"/>
</dbReference>
<evidence type="ECO:0008006" key="10">
    <source>
        <dbReference type="Google" id="ProtNLM"/>
    </source>
</evidence>
<keyword evidence="3" id="KW-0731">Sigma factor</keyword>
<evidence type="ECO:0000256" key="4">
    <source>
        <dbReference type="ARBA" id="ARBA00023125"/>
    </source>
</evidence>
<dbReference type="NCBIfam" id="TIGR02937">
    <property type="entry name" value="sigma70-ECF"/>
    <property type="match status" value="1"/>
</dbReference>
<dbReference type="Proteomes" id="UP000015455">
    <property type="component" value="Unassembled WGS sequence"/>
</dbReference>
<sequence length="172" mass="19757">MSAWQACERELHAFLRHRAPEGVSADDLLQDLFLKALLKDRAFCEIENPRAWLFEVARNLVHDQLRRKRDTRPVPDDLPTPEPELDIADGLVDCLPRVLSELAQADREVIELCDLGSMTQAQFARIKALSLPAAKSRIQRARQRLRAQLIEACQVRFDDEGRRCCFTPRARV</sequence>
<dbReference type="GO" id="GO:0016987">
    <property type="term" value="F:sigma factor activity"/>
    <property type="evidence" value="ECO:0007669"/>
    <property type="project" value="UniProtKB-KW"/>
</dbReference>
<proteinExistence type="inferred from homology"/>
<evidence type="ECO:0000259" key="6">
    <source>
        <dbReference type="Pfam" id="PF04542"/>
    </source>
</evidence>
<evidence type="ECO:0000256" key="5">
    <source>
        <dbReference type="ARBA" id="ARBA00023163"/>
    </source>
</evidence>
<keyword evidence="4" id="KW-0238">DNA-binding</keyword>
<dbReference type="Gene3D" id="1.10.1740.10">
    <property type="match status" value="1"/>
</dbReference>
<feature type="domain" description="RNA polymerase sigma-70 region 2" evidence="6">
    <location>
        <begin position="5"/>
        <end position="69"/>
    </location>
</feature>
<dbReference type="SUPFAM" id="SSF88946">
    <property type="entry name" value="Sigma2 domain of RNA polymerase sigma factors"/>
    <property type="match status" value="1"/>
</dbReference>
<protein>
    <recommendedName>
        <fullName evidence="10">RNA polymerase sigma factor</fullName>
    </recommendedName>
</protein>
<dbReference type="InterPro" id="IPR007627">
    <property type="entry name" value="RNA_pol_sigma70_r2"/>
</dbReference>
<dbReference type="Pfam" id="PF04542">
    <property type="entry name" value="Sigma70_r2"/>
    <property type="match status" value="1"/>
</dbReference>
<dbReference type="InterPro" id="IPR014284">
    <property type="entry name" value="RNA_pol_sigma-70_dom"/>
</dbReference>
<evidence type="ECO:0000256" key="2">
    <source>
        <dbReference type="ARBA" id="ARBA00023015"/>
    </source>
</evidence>
<name>T0ALW5_9RHOO</name>
<evidence type="ECO:0000313" key="9">
    <source>
        <dbReference type="Proteomes" id="UP000015455"/>
    </source>
</evidence>
<comment type="caution">
    <text evidence="8">The sequence shown here is derived from an EMBL/GenBank/DDBJ whole genome shotgun (WGS) entry which is preliminary data.</text>
</comment>
<accession>T0ALW5</accession>
<dbReference type="InterPro" id="IPR013324">
    <property type="entry name" value="RNA_pol_sigma_r3/r4-like"/>
</dbReference>
<dbReference type="SUPFAM" id="SSF88659">
    <property type="entry name" value="Sigma3 and sigma4 domains of RNA polymerase sigma factors"/>
    <property type="match status" value="1"/>
</dbReference>
<dbReference type="InterPro" id="IPR013249">
    <property type="entry name" value="RNA_pol_sigma70_r4_t2"/>
</dbReference>
<organism evidence="8 9">
    <name type="scientific">Thauera terpenica 58Eu</name>
    <dbReference type="NCBI Taxonomy" id="1348657"/>
    <lineage>
        <taxon>Bacteria</taxon>
        <taxon>Pseudomonadati</taxon>
        <taxon>Pseudomonadota</taxon>
        <taxon>Betaproteobacteria</taxon>
        <taxon>Rhodocyclales</taxon>
        <taxon>Zoogloeaceae</taxon>
        <taxon>Thauera</taxon>
    </lineage>
</organism>